<dbReference type="EMBL" id="LODT01000034">
    <property type="protein sequence ID" value="KYQ91785.1"/>
    <property type="molecule type" value="Genomic_DNA"/>
</dbReference>
<evidence type="ECO:0000259" key="6">
    <source>
        <dbReference type="Pfam" id="PF00327"/>
    </source>
</evidence>
<name>A0A151ZCY5_TIELA</name>
<dbReference type="AlphaFoldDB" id="A0A151ZCY5"/>
<dbReference type="InParanoid" id="A0A151ZCY5"/>
<organism evidence="7 8">
    <name type="scientific">Tieghemostelium lacteum</name>
    <name type="common">Slime mold</name>
    <name type="synonym">Dictyostelium lacteum</name>
    <dbReference type="NCBI Taxonomy" id="361077"/>
    <lineage>
        <taxon>Eukaryota</taxon>
        <taxon>Amoebozoa</taxon>
        <taxon>Evosea</taxon>
        <taxon>Eumycetozoa</taxon>
        <taxon>Dictyostelia</taxon>
        <taxon>Dictyosteliales</taxon>
        <taxon>Raperosteliaceae</taxon>
        <taxon>Tieghemostelium</taxon>
    </lineage>
</organism>
<dbReference type="InterPro" id="IPR018038">
    <property type="entry name" value="Ribosomal_uL30_CS"/>
</dbReference>
<dbReference type="PROSITE" id="PS00634">
    <property type="entry name" value="RIBOSOMAL_L30"/>
    <property type="match status" value="1"/>
</dbReference>
<dbReference type="InterPro" id="IPR005996">
    <property type="entry name" value="Ribosomal_uL30_bac-type"/>
</dbReference>
<evidence type="ECO:0000256" key="5">
    <source>
        <dbReference type="RuleBase" id="RU003734"/>
    </source>
</evidence>
<keyword evidence="8" id="KW-1185">Reference proteome</keyword>
<accession>A0A151ZCY5</accession>
<keyword evidence="2 5" id="KW-0689">Ribosomal protein</keyword>
<dbReference type="Gene3D" id="3.30.1390.20">
    <property type="entry name" value="Ribosomal protein L30, ferredoxin-like fold domain"/>
    <property type="match status" value="1"/>
</dbReference>
<reference evidence="7 8" key="1">
    <citation type="submission" date="2015-12" db="EMBL/GenBank/DDBJ databases">
        <title>Dictyostelia acquired genes for synthesis and detection of signals that induce cell-type specialization by lateral gene transfer from prokaryotes.</title>
        <authorList>
            <person name="Gloeckner G."/>
            <person name="Schaap P."/>
        </authorList>
    </citation>
    <scope>NUCLEOTIDE SEQUENCE [LARGE SCALE GENOMIC DNA]</scope>
    <source>
        <strain evidence="7 8">TK</strain>
    </source>
</reference>
<dbReference type="GO" id="GO:0015934">
    <property type="term" value="C:large ribosomal subunit"/>
    <property type="evidence" value="ECO:0007669"/>
    <property type="project" value="InterPro"/>
</dbReference>
<keyword evidence="3 5" id="KW-0687">Ribonucleoprotein</keyword>
<dbReference type="CDD" id="cd01658">
    <property type="entry name" value="Ribosomal_L30"/>
    <property type="match status" value="1"/>
</dbReference>
<dbReference type="Proteomes" id="UP000076078">
    <property type="component" value="Unassembled WGS sequence"/>
</dbReference>
<dbReference type="FunCoup" id="A0A151ZCY5">
    <property type="interactions" value="10"/>
</dbReference>
<dbReference type="OrthoDB" id="509901at2759"/>
<dbReference type="InterPro" id="IPR016082">
    <property type="entry name" value="Ribosomal_uL30_ferredoxin-like"/>
</dbReference>
<dbReference type="GO" id="GO:0003735">
    <property type="term" value="F:structural constituent of ribosome"/>
    <property type="evidence" value="ECO:0007669"/>
    <property type="project" value="InterPro"/>
</dbReference>
<dbReference type="HAMAP" id="MF_01371_B">
    <property type="entry name" value="Ribosomal_uL30_B"/>
    <property type="match status" value="1"/>
</dbReference>
<dbReference type="GO" id="GO:0006412">
    <property type="term" value="P:translation"/>
    <property type="evidence" value="ECO:0007669"/>
    <property type="project" value="InterPro"/>
</dbReference>
<dbReference type="Pfam" id="PF00327">
    <property type="entry name" value="Ribosomal_L30"/>
    <property type="match status" value="1"/>
</dbReference>
<evidence type="ECO:0000313" key="8">
    <source>
        <dbReference type="Proteomes" id="UP000076078"/>
    </source>
</evidence>
<evidence type="ECO:0000313" key="7">
    <source>
        <dbReference type="EMBL" id="KYQ91785.1"/>
    </source>
</evidence>
<evidence type="ECO:0000256" key="4">
    <source>
        <dbReference type="ARBA" id="ARBA00035281"/>
    </source>
</evidence>
<dbReference type="SUPFAM" id="SSF55129">
    <property type="entry name" value="Ribosomal protein L30p/L7e"/>
    <property type="match status" value="1"/>
</dbReference>
<dbReference type="NCBIfam" id="TIGR01308">
    <property type="entry name" value="rpmD_bact"/>
    <property type="match status" value="1"/>
</dbReference>
<evidence type="ECO:0000256" key="2">
    <source>
        <dbReference type="ARBA" id="ARBA00022980"/>
    </source>
</evidence>
<comment type="similarity">
    <text evidence="1 5">Belongs to the universal ribosomal protein uL30 family.</text>
</comment>
<dbReference type="PANTHER" id="PTHR15892">
    <property type="entry name" value="MITOCHONDRIAL RIBOSOMAL PROTEIN L30"/>
    <property type="match status" value="1"/>
</dbReference>
<dbReference type="OMA" id="VKITLHK"/>
<evidence type="ECO:0000256" key="3">
    <source>
        <dbReference type="ARBA" id="ARBA00023274"/>
    </source>
</evidence>
<dbReference type="InterPro" id="IPR036919">
    <property type="entry name" value="Ribo_uL30_ferredoxin-like_sf"/>
</dbReference>
<dbReference type="PANTHER" id="PTHR15892:SF2">
    <property type="entry name" value="LARGE RIBOSOMAL SUBUNIT PROTEIN UL30M"/>
    <property type="match status" value="1"/>
</dbReference>
<gene>
    <name evidence="7" type="ORF">DLAC_07580</name>
</gene>
<feature type="domain" description="Large ribosomal subunit protein uL30-like ferredoxin-like fold" evidence="6">
    <location>
        <begin position="56"/>
        <end position="106"/>
    </location>
</feature>
<comment type="caution">
    <text evidence="7">The sequence shown here is derived from an EMBL/GenBank/DDBJ whole genome shotgun (WGS) entry which is preliminary data.</text>
</comment>
<evidence type="ECO:0000256" key="1">
    <source>
        <dbReference type="ARBA" id="ARBA00007594"/>
    </source>
</evidence>
<dbReference type="GO" id="GO:0005739">
    <property type="term" value="C:mitochondrion"/>
    <property type="evidence" value="ECO:0007669"/>
    <property type="project" value="TreeGrafter"/>
</dbReference>
<proteinExistence type="inferred from homology"/>
<protein>
    <recommendedName>
        <fullName evidence="4">Large ribosomal subunit protein uL30m</fullName>
    </recommendedName>
</protein>
<sequence>MSGTTGIISKAVTEQLKRKIFRNVPHNILNKFPEHVLQSLPQPFIETLPKAPSGVIKVTLVKSSSNCRPDLKGTIEALGLHKRLHYRYHKNTPEVRGMINKAKHYVKVDEIPIE</sequence>